<feature type="transmembrane region" description="Helical" evidence="1">
    <location>
        <begin position="191"/>
        <end position="221"/>
    </location>
</feature>
<keyword evidence="1" id="KW-0472">Membrane</keyword>
<evidence type="ECO:0000313" key="2">
    <source>
        <dbReference type="EMBL" id="SFP99843.1"/>
    </source>
</evidence>
<dbReference type="PANTHER" id="PTHR38454:SF1">
    <property type="entry name" value="INTEGRAL MEMBRANE PROTEIN"/>
    <property type="match status" value="1"/>
</dbReference>
<feature type="transmembrane region" description="Helical" evidence="1">
    <location>
        <begin position="439"/>
        <end position="457"/>
    </location>
</feature>
<proteinExistence type="predicted"/>
<name>A0A1I5UX81_9LACT</name>
<reference evidence="2 3" key="1">
    <citation type="submission" date="2016-10" db="EMBL/GenBank/DDBJ databases">
        <authorList>
            <person name="de Groot N.N."/>
        </authorList>
    </citation>
    <scope>NUCLEOTIDE SEQUENCE [LARGE SCALE GENOMIC DNA]</scope>
    <source>
        <strain evidence="2 3">DSM 20581</strain>
    </source>
</reference>
<feature type="transmembrane region" description="Helical" evidence="1">
    <location>
        <begin position="383"/>
        <end position="401"/>
    </location>
</feature>
<dbReference type="RefSeq" id="WP_092479321.1">
    <property type="nucleotide sequence ID" value="NZ_FOXW01000001.1"/>
</dbReference>
<feature type="transmembrane region" description="Helical" evidence="1">
    <location>
        <begin position="886"/>
        <end position="906"/>
    </location>
</feature>
<keyword evidence="3" id="KW-1185">Reference proteome</keyword>
<feature type="transmembrane region" description="Helical" evidence="1">
    <location>
        <begin position="324"/>
        <end position="342"/>
    </location>
</feature>
<feature type="transmembrane region" description="Helical" evidence="1">
    <location>
        <begin position="113"/>
        <end position="133"/>
    </location>
</feature>
<keyword evidence="1" id="KW-0812">Transmembrane</keyword>
<feature type="transmembrane region" description="Helical" evidence="1">
    <location>
        <begin position="16"/>
        <end position="36"/>
    </location>
</feature>
<feature type="transmembrane region" description="Helical" evidence="1">
    <location>
        <begin position="241"/>
        <end position="263"/>
    </location>
</feature>
<dbReference type="InterPro" id="IPR018580">
    <property type="entry name" value="Uncharacterised_YfhO"/>
</dbReference>
<accession>A0A1I5UX81</accession>
<dbReference type="EMBL" id="FOXW01000001">
    <property type="protein sequence ID" value="SFP99843.1"/>
    <property type="molecule type" value="Genomic_DNA"/>
</dbReference>
<evidence type="ECO:0000313" key="3">
    <source>
        <dbReference type="Proteomes" id="UP000199136"/>
    </source>
</evidence>
<feature type="transmembrane region" description="Helical" evidence="1">
    <location>
        <begin position="354"/>
        <end position="371"/>
    </location>
</feature>
<feature type="transmembrane region" description="Helical" evidence="1">
    <location>
        <begin position="166"/>
        <end position="185"/>
    </location>
</feature>
<sequence length="917" mass="104608">MEQIQRSTKKNTSKEILWYSLLFLITMASIYGYFMVSGTSFIWESDGFTQHYLLFKDYVGMWQEFIQHPSGGFQNWDWTIGLGADVISSYGYYVVGDPFVYLGLLFPQSMMEFAFHFLIVLRIYCIGLAFMFYARKMNVSGAGLLVGTFVYTFSHYVTLNATRHPFFLMPMIFFPLLCLGVEKILRKESALLFAAVVCVSATSNFYFFYKLTVLIFIYAIFRYFELGIPLKKIWKYFWKALSHYLIGVCMSAVVLFPVIWGFLQSSREPGTFASGMTVYPLQYYVNLLANIFISESYLWTVLGFAGIVMLVIPLFFVRRKVFGAIPYMMVLFLVMLLFPAFGSVMNGLSGPYNRWTFVIPLLLGIAVARLYQYRFDWNKKDRLAMFVGWLFFGGIALGQQILSDFSWARTVPVIAAFLVWALLELTARRKEKGKLTNGWEKVVSAVIFLSVIGNVIFNAQEYYYPMGQNKVAALLPYGTANDQYEQVFDEIEKEIPPVSKDDIFRIGLTAKDNHIRNDMVYLERMGMNSYLSITNGSVAQFARQLELGSFQLIQPVRNGMDDRRIANHMLGVRYIVTEVSNEKYLPYGYEVISRSEGENAHLIAETDQSYPFAYANSVVMDNEEFEKLNPVEKEEFLSIGFTAAADEADINQLDPFDSSLSTKEIAHTVRSEDENKLTIENDQVLVQDSDGKLLIELEDVKDIQQSEVYVHLKGMDFEPNPSKTYHRVNTGFNTKVAFNGRTKTIHQSDKQSFSSYIHRKKMLFNLGYQAESESNTITVQFEKPGAYDLEDITIYALPVDEESYNEKVAEKSAHQLDVTTFENESIEGTITQEEDAVLVTSIPYSVGWSAEVNGEEVETIKVNYGFIGIPLKAGTSQVAFSYETPFLKIGFIITLIGIGLFTVEYVRHKKKSGKKGV</sequence>
<dbReference type="Pfam" id="PF09586">
    <property type="entry name" value="YfhO"/>
    <property type="match status" value="1"/>
</dbReference>
<keyword evidence="1" id="KW-1133">Transmembrane helix</keyword>
<organism evidence="2 3">
    <name type="scientific">Desemzia incerta</name>
    <dbReference type="NCBI Taxonomy" id="82801"/>
    <lineage>
        <taxon>Bacteria</taxon>
        <taxon>Bacillati</taxon>
        <taxon>Bacillota</taxon>
        <taxon>Bacilli</taxon>
        <taxon>Lactobacillales</taxon>
        <taxon>Carnobacteriaceae</taxon>
        <taxon>Desemzia</taxon>
    </lineage>
</organism>
<protein>
    <submittedName>
        <fullName evidence="2">Uncharacterized membrane protein YfhO</fullName>
    </submittedName>
</protein>
<evidence type="ECO:0000256" key="1">
    <source>
        <dbReference type="SAM" id="Phobius"/>
    </source>
</evidence>
<dbReference type="PANTHER" id="PTHR38454">
    <property type="entry name" value="INTEGRAL MEMBRANE PROTEIN-RELATED"/>
    <property type="match status" value="1"/>
</dbReference>
<feature type="transmembrane region" description="Helical" evidence="1">
    <location>
        <begin position="297"/>
        <end position="317"/>
    </location>
</feature>
<gene>
    <name evidence="2" type="ORF">SAMN04488506_0240</name>
</gene>
<dbReference type="STRING" id="82801.SAMN04488506_0240"/>
<feature type="transmembrane region" description="Helical" evidence="1">
    <location>
        <begin position="407"/>
        <end position="427"/>
    </location>
</feature>
<feature type="transmembrane region" description="Helical" evidence="1">
    <location>
        <begin position="139"/>
        <end position="159"/>
    </location>
</feature>
<dbReference type="AlphaFoldDB" id="A0A1I5UX81"/>
<dbReference type="Proteomes" id="UP000199136">
    <property type="component" value="Unassembled WGS sequence"/>
</dbReference>
<dbReference type="OrthoDB" id="9815466at2"/>